<feature type="region of interest" description="Disordered" evidence="6">
    <location>
        <begin position="84"/>
        <end position="106"/>
    </location>
</feature>
<dbReference type="GO" id="GO:0003677">
    <property type="term" value="F:DNA binding"/>
    <property type="evidence" value="ECO:0007669"/>
    <property type="project" value="UniProtKB-KW"/>
</dbReference>
<keyword evidence="3" id="KW-0547">Nucleotide-binding</keyword>
<keyword evidence="3" id="KW-0067">ATP-binding</keyword>
<dbReference type="SUPFAM" id="SSF52540">
    <property type="entry name" value="P-loop containing nucleoside triphosphate hydrolases"/>
    <property type="match status" value="3"/>
</dbReference>
<dbReference type="CDD" id="cd17991">
    <property type="entry name" value="DEXHc_TRCF"/>
    <property type="match status" value="1"/>
</dbReference>
<dbReference type="GO" id="GO:0005524">
    <property type="term" value="F:ATP binding"/>
    <property type="evidence" value="ECO:0007669"/>
    <property type="project" value="InterPro"/>
</dbReference>
<dbReference type="SUPFAM" id="SSF141259">
    <property type="entry name" value="CarD-like"/>
    <property type="match status" value="1"/>
</dbReference>
<dbReference type="PANTHER" id="PTHR47964">
    <property type="entry name" value="ATP-DEPENDENT DNA HELICASE HOMOLOG RECG, CHLOROPLASTIC"/>
    <property type="match status" value="1"/>
</dbReference>
<sequence length="605" mass="66920">MVDLFDYVPNDEMTLDAQVDVATTERLSQIEDFYQARKTLEAANLAVKKSKKGSDVSLSGAVYHPLPVNDLYVSEPDFLNSALQLSPFKPPDEKAPDGGGKKGRDFGDIRAIPDANVMDEVRAYIIREQGGGRKAVIASYSEGARDRLKIMLKDAGFNRIKNCHTQADIQKLKKEELGIAILALENGFVANDLTVISEQDILGDRLARKTKNRKKADNFLTEVSSLDVGDLVVHVDHGVGRFEGLETLSAAGKLHDCLKIVYAGEDKLFVPVENIEVLSRFGSDEGFSQLDKLGGAGWQARKARVKKDLMRIADHLMKIAAARILRKGEKLSVDSHLYNEFAARFPYAETEDQQRSINAVIEDLNGDHPMDRLVCGDVGFGKTEIALRAAYVAAMAGVQVAVAVPTTLLARQHYAGFVKRFEGLGIRIGQLSRMVNTKDAALTKEGLRDGSVNIVIGTHALFAKDVKFAHLGLVIVDEEQRFGVKQKERLKELKSDVHILTLTATPIPRTLQMSLTGVKEMSLITTPPVDRLAIRTFALPYDPMVIREALMREHYRGGQSFYVVPRIKDLKVIQDQLKELVPELKVVAANGQMTPTDLENRMSAF</sequence>
<gene>
    <name evidence="7" type="ORF">CTOB1V02_LOCUS12187</name>
</gene>
<dbReference type="OrthoDB" id="1718at2759"/>
<keyword evidence="5" id="KW-0234">DNA repair</keyword>
<dbReference type="PANTHER" id="PTHR47964:SF1">
    <property type="entry name" value="ATP-DEPENDENT DNA HELICASE HOMOLOG RECG, CHLOROPLASTIC"/>
    <property type="match status" value="1"/>
</dbReference>
<dbReference type="SMART" id="SM00487">
    <property type="entry name" value="DEXDc"/>
    <property type="match status" value="1"/>
</dbReference>
<dbReference type="PROSITE" id="PS51192">
    <property type="entry name" value="HELICASE_ATP_BIND_1"/>
    <property type="match status" value="1"/>
</dbReference>
<protein>
    <submittedName>
        <fullName evidence="7">Uncharacterized protein</fullName>
    </submittedName>
</protein>
<keyword evidence="2" id="KW-0378">Hydrolase</keyword>
<dbReference type="InterPro" id="IPR027417">
    <property type="entry name" value="P-loop_NTPase"/>
</dbReference>
<dbReference type="InterPro" id="IPR014001">
    <property type="entry name" value="Helicase_ATP-bd"/>
</dbReference>
<dbReference type="InterPro" id="IPR047112">
    <property type="entry name" value="RecG/Mfd"/>
</dbReference>
<evidence type="ECO:0000256" key="1">
    <source>
        <dbReference type="ARBA" id="ARBA00022763"/>
    </source>
</evidence>
<evidence type="ECO:0000256" key="2">
    <source>
        <dbReference type="ARBA" id="ARBA00022801"/>
    </source>
</evidence>
<evidence type="ECO:0000256" key="5">
    <source>
        <dbReference type="ARBA" id="ARBA00023204"/>
    </source>
</evidence>
<dbReference type="Gene3D" id="3.40.50.300">
    <property type="entry name" value="P-loop containing nucleotide triphosphate hydrolases"/>
    <property type="match status" value="2"/>
</dbReference>
<dbReference type="InterPro" id="IPR003711">
    <property type="entry name" value="CarD-like/TRCF_RID"/>
</dbReference>
<dbReference type="InterPro" id="IPR011545">
    <property type="entry name" value="DEAD/DEAH_box_helicase_dom"/>
</dbReference>
<accession>A0A7R8ZWD2</accession>
<dbReference type="Pfam" id="PF00270">
    <property type="entry name" value="DEAD"/>
    <property type="match status" value="1"/>
</dbReference>
<evidence type="ECO:0000313" key="7">
    <source>
        <dbReference type="EMBL" id="CAD7234371.1"/>
    </source>
</evidence>
<dbReference type="SMART" id="SM01058">
    <property type="entry name" value="CarD_TRCF"/>
    <property type="match status" value="1"/>
</dbReference>
<keyword evidence="1" id="KW-0227">DNA damage</keyword>
<dbReference type="GO" id="GO:0006281">
    <property type="term" value="P:DNA repair"/>
    <property type="evidence" value="ECO:0007669"/>
    <property type="project" value="UniProtKB-KW"/>
</dbReference>
<dbReference type="GO" id="GO:0003678">
    <property type="term" value="F:DNA helicase activity"/>
    <property type="evidence" value="ECO:0007669"/>
    <property type="project" value="TreeGrafter"/>
</dbReference>
<reference evidence="7" key="1">
    <citation type="submission" date="2020-11" db="EMBL/GenBank/DDBJ databases">
        <authorList>
            <person name="Tran Van P."/>
        </authorList>
    </citation>
    <scope>NUCLEOTIDE SEQUENCE</scope>
</reference>
<dbReference type="Pfam" id="PF02559">
    <property type="entry name" value="CarD_TRCF_RID"/>
    <property type="match status" value="1"/>
</dbReference>
<dbReference type="Gene3D" id="3.40.50.11140">
    <property type="match status" value="1"/>
</dbReference>
<dbReference type="EMBL" id="OB668479">
    <property type="protein sequence ID" value="CAD7234371.1"/>
    <property type="molecule type" value="Genomic_DNA"/>
</dbReference>
<name>A0A7R8ZWD2_9CRUS</name>
<dbReference type="Gene3D" id="2.40.10.170">
    <property type="match status" value="1"/>
</dbReference>
<keyword evidence="4" id="KW-0238">DNA-binding</keyword>
<evidence type="ECO:0000256" key="4">
    <source>
        <dbReference type="ARBA" id="ARBA00023125"/>
    </source>
</evidence>
<evidence type="ECO:0000256" key="3">
    <source>
        <dbReference type="ARBA" id="ARBA00022806"/>
    </source>
</evidence>
<organism evidence="7">
    <name type="scientific">Cyprideis torosa</name>
    <dbReference type="NCBI Taxonomy" id="163714"/>
    <lineage>
        <taxon>Eukaryota</taxon>
        <taxon>Metazoa</taxon>
        <taxon>Ecdysozoa</taxon>
        <taxon>Arthropoda</taxon>
        <taxon>Crustacea</taxon>
        <taxon>Oligostraca</taxon>
        <taxon>Ostracoda</taxon>
        <taxon>Podocopa</taxon>
        <taxon>Podocopida</taxon>
        <taxon>Cytherocopina</taxon>
        <taxon>Cytheroidea</taxon>
        <taxon>Cytherideidae</taxon>
        <taxon>Cyprideis</taxon>
    </lineage>
</organism>
<proteinExistence type="predicted"/>
<keyword evidence="3" id="KW-0347">Helicase</keyword>
<feature type="compositionally biased region" description="Basic and acidic residues" evidence="6">
    <location>
        <begin position="90"/>
        <end position="106"/>
    </location>
</feature>
<feature type="non-terminal residue" evidence="7">
    <location>
        <position position="605"/>
    </location>
</feature>
<dbReference type="InterPro" id="IPR036101">
    <property type="entry name" value="CarD-like/TRCF_RID_sf"/>
</dbReference>
<dbReference type="AlphaFoldDB" id="A0A7R8ZWD2"/>
<dbReference type="GO" id="GO:0016787">
    <property type="term" value="F:hydrolase activity"/>
    <property type="evidence" value="ECO:0007669"/>
    <property type="project" value="UniProtKB-KW"/>
</dbReference>
<evidence type="ECO:0000256" key="6">
    <source>
        <dbReference type="SAM" id="MobiDB-lite"/>
    </source>
</evidence>